<gene>
    <name evidence="7" type="primary">LOC117139504</name>
</gene>
<dbReference type="AlphaFoldDB" id="A0A6P8JNX3"/>
<feature type="domain" description="Thrombospondin-like N-terminal" evidence="5">
    <location>
        <begin position="35"/>
        <end position="225"/>
    </location>
</feature>
<feature type="chain" id="PRO_5028096419" evidence="4">
    <location>
        <begin position="24"/>
        <end position="973"/>
    </location>
</feature>
<dbReference type="CTD" id="104327"/>
<dbReference type="InterPro" id="IPR010515">
    <property type="entry name" value="Collagenase_NC10/endostatin"/>
</dbReference>
<feature type="compositionally biased region" description="Low complexity" evidence="3">
    <location>
        <begin position="345"/>
        <end position="362"/>
    </location>
</feature>
<feature type="region of interest" description="Disordered" evidence="3">
    <location>
        <begin position="939"/>
        <end position="959"/>
    </location>
</feature>
<dbReference type="GeneID" id="117139504"/>
<dbReference type="SUPFAM" id="SSF56436">
    <property type="entry name" value="C-type lectin-like"/>
    <property type="match status" value="1"/>
</dbReference>
<feature type="compositionally biased region" description="Pro residues" evidence="3">
    <location>
        <begin position="600"/>
        <end position="612"/>
    </location>
</feature>
<dbReference type="InterPro" id="IPR016186">
    <property type="entry name" value="C-type_lectin-like/link_sf"/>
</dbReference>
<feature type="compositionally biased region" description="Basic and acidic residues" evidence="3">
    <location>
        <begin position="551"/>
        <end position="574"/>
    </location>
</feature>
<dbReference type="FunFam" id="2.60.120.200:FF:000137">
    <property type="entry name" value="Multiplexin collagen isoform Ap3"/>
    <property type="match status" value="1"/>
</dbReference>
<feature type="compositionally biased region" description="Pro residues" evidence="3">
    <location>
        <begin position="395"/>
        <end position="406"/>
    </location>
</feature>
<dbReference type="InterPro" id="IPR016187">
    <property type="entry name" value="CTDL_fold"/>
</dbReference>
<keyword evidence="6" id="KW-1185">Reference proteome</keyword>
<keyword evidence="4" id="KW-0732">Signal</keyword>
<feature type="region of interest" description="Disordered" evidence="3">
    <location>
        <begin position="341"/>
        <end position="657"/>
    </location>
</feature>
<dbReference type="GO" id="GO:0030020">
    <property type="term" value="F:extracellular matrix structural constituent conferring tensile strength"/>
    <property type="evidence" value="ECO:0007669"/>
    <property type="project" value="TreeGrafter"/>
</dbReference>
<reference evidence="7" key="1">
    <citation type="submission" date="2025-08" db="UniProtKB">
        <authorList>
            <consortium name="RefSeq"/>
        </authorList>
    </citation>
    <scope>IDENTIFICATION</scope>
    <source>
        <strain evidence="7">Mau12</strain>
        <tissue evidence="7">Whole Body</tissue>
    </source>
</reference>
<dbReference type="Gene3D" id="2.60.120.200">
    <property type="match status" value="1"/>
</dbReference>
<dbReference type="Pfam" id="PF01391">
    <property type="entry name" value="Collagen"/>
    <property type="match status" value="2"/>
</dbReference>
<protein>
    <submittedName>
        <fullName evidence="7">Collagen alpha-1(XVIII) chain isoform X12</fullName>
    </submittedName>
</protein>
<dbReference type="InterPro" id="IPR045463">
    <property type="entry name" value="XV/XVIII_trimerization_dom"/>
</dbReference>
<dbReference type="FunFam" id="3.40.1620.70:FF:000001">
    <property type="entry name" value="Multiplexin collagen isoform Ap3"/>
    <property type="match status" value="1"/>
</dbReference>
<dbReference type="GO" id="GO:0030198">
    <property type="term" value="P:extracellular matrix organization"/>
    <property type="evidence" value="ECO:0007669"/>
    <property type="project" value="TreeGrafter"/>
</dbReference>
<dbReference type="Pfam" id="PF20010">
    <property type="entry name" value="Collagen_trimer"/>
    <property type="match status" value="1"/>
</dbReference>
<dbReference type="InterPro" id="IPR050149">
    <property type="entry name" value="Collagen_superfamily"/>
</dbReference>
<dbReference type="PANTHER" id="PTHR24023:SF1098">
    <property type="entry name" value="MULTIPLEXIN, ISOFORM R"/>
    <property type="match status" value="1"/>
</dbReference>
<feature type="compositionally biased region" description="Basic and acidic residues" evidence="3">
    <location>
        <begin position="943"/>
        <end position="959"/>
    </location>
</feature>
<feature type="compositionally biased region" description="Basic and acidic residues" evidence="3">
    <location>
        <begin position="434"/>
        <end position="451"/>
    </location>
</feature>
<dbReference type="CDD" id="cd00247">
    <property type="entry name" value="Endostatin-like"/>
    <property type="match status" value="1"/>
</dbReference>
<feature type="compositionally biased region" description="Pro residues" evidence="3">
    <location>
        <begin position="289"/>
        <end position="298"/>
    </location>
</feature>
<organism evidence="6 7">
    <name type="scientific">Drosophila mauritiana</name>
    <name type="common">Fruit fly</name>
    <dbReference type="NCBI Taxonomy" id="7226"/>
    <lineage>
        <taxon>Eukaryota</taxon>
        <taxon>Metazoa</taxon>
        <taxon>Ecdysozoa</taxon>
        <taxon>Arthropoda</taxon>
        <taxon>Hexapoda</taxon>
        <taxon>Insecta</taxon>
        <taxon>Pterygota</taxon>
        <taxon>Neoptera</taxon>
        <taxon>Endopterygota</taxon>
        <taxon>Diptera</taxon>
        <taxon>Brachycera</taxon>
        <taxon>Muscomorpha</taxon>
        <taxon>Ephydroidea</taxon>
        <taxon>Drosophilidae</taxon>
        <taxon>Drosophila</taxon>
        <taxon>Sophophora</taxon>
    </lineage>
</organism>
<feature type="compositionally biased region" description="Low complexity" evidence="3">
    <location>
        <begin position="537"/>
        <end position="549"/>
    </location>
</feature>
<evidence type="ECO:0000256" key="1">
    <source>
        <dbReference type="ARBA" id="ARBA00022737"/>
    </source>
</evidence>
<feature type="compositionally biased region" description="Gly residues" evidence="3">
    <location>
        <begin position="584"/>
        <end position="593"/>
    </location>
</feature>
<evidence type="ECO:0000256" key="4">
    <source>
        <dbReference type="SAM" id="SignalP"/>
    </source>
</evidence>
<keyword evidence="2 7" id="KW-0176">Collagen</keyword>
<evidence type="ECO:0000259" key="5">
    <source>
        <dbReference type="SMART" id="SM00210"/>
    </source>
</evidence>
<dbReference type="InterPro" id="IPR013320">
    <property type="entry name" value="ConA-like_dom_sf"/>
</dbReference>
<evidence type="ECO:0000313" key="6">
    <source>
        <dbReference type="Proteomes" id="UP000515162"/>
    </source>
</evidence>
<dbReference type="Gene3D" id="3.10.100.10">
    <property type="entry name" value="Mannose-Binding Protein A, subunit A"/>
    <property type="match status" value="1"/>
</dbReference>
<dbReference type="InterPro" id="IPR048287">
    <property type="entry name" value="TSPN-like_N"/>
</dbReference>
<evidence type="ECO:0000256" key="3">
    <source>
        <dbReference type="SAM" id="MobiDB-lite"/>
    </source>
</evidence>
<dbReference type="GO" id="GO:0005615">
    <property type="term" value="C:extracellular space"/>
    <property type="evidence" value="ECO:0007669"/>
    <property type="project" value="TreeGrafter"/>
</dbReference>
<dbReference type="SUPFAM" id="SSF49899">
    <property type="entry name" value="Concanavalin A-like lectins/glucanases"/>
    <property type="match status" value="1"/>
</dbReference>
<feature type="signal peptide" evidence="4">
    <location>
        <begin position="1"/>
        <end position="23"/>
    </location>
</feature>
<dbReference type="InterPro" id="IPR008160">
    <property type="entry name" value="Collagen"/>
</dbReference>
<dbReference type="RefSeq" id="XP_033157740.1">
    <property type="nucleotide sequence ID" value="XM_033301849.1"/>
</dbReference>
<evidence type="ECO:0000256" key="2">
    <source>
        <dbReference type="ARBA" id="ARBA00023119"/>
    </source>
</evidence>
<feature type="region of interest" description="Disordered" evidence="3">
    <location>
        <begin position="250"/>
        <end position="312"/>
    </location>
</feature>
<dbReference type="FunFam" id="3.10.100.10:FF:000048">
    <property type="entry name" value="Multiplexin collagen isoform Ap3"/>
    <property type="match status" value="1"/>
</dbReference>
<dbReference type="GO" id="GO:0005587">
    <property type="term" value="C:collagen type IV trimer"/>
    <property type="evidence" value="ECO:0007669"/>
    <property type="project" value="TreeGrafter"/>
</dbReference>
<accession>A0A6P8JNX3</accession>
<dbReference type="Pfam" id="PF06482">
    <property type="entry name" value="Endostatin"/>
    <property type="match status" value="1"/>
</dbReference>
<keyword evidence="1" id="KW-0677">Repeat</keyword>
<feature type="compositionally biased region" description="Basic and acidic residues" evidence="3">
    <location>
        <begin position="264"/>
        <end position="285"/>
    </location>
</feature>
<name>A0A6P8JNX3_DROMA</name>
<dbReference type="SMART" id="SM00210">
    <property type="entry name" value="TSPN"/>
    <property type="match status" value="1"/>
</dbReference>
<dbReference type="Gene3D" id="3.40.1620.70">
    <property type="match status" value="1"/>
</dbReference>
<dbReference type="PANTHER" id="PTHR24023">
    <property type="entry name" value="COLLAGEN ALPHA"/>
    <property type="match status" value="1"/>
</dbReference>
<feature type="compositionally biased region" description="Basic and acidic residues" evidence="3">
    <location>
        <begin position="495"/>
        <end position="506"/>
    </location>
</feature>
<dbReference type="Proteomes" id="UP000515162">
    <property type="component" value="Chromosome 3L"/>
</dbReference>
<proteinExistence type="predicted"/>
<evidence type="ECO:0000313" key="7">
    <source>
        <dbReference type="RefSeq" id="XP_033157740.1"/>
    </source>
</evidence>
<sequence>MRVLQGVMFALGMICTLLVPVLGSFELVGQSIKDALAEYTLTDIMNNNQFAGIEFGEAEDGFPAFRFLQTADVKSPYRMLLPEKLYEFAILITFRQSSLKGGYLFSVVNPLDTVVQLGVHLSPVVKNSYNVSLVYTQADQNIGRKLASFGVAHVPDKWNSIALQVLSDKVSFYYDCELRNTTLVTREPIELVFDSASTLYIGQAGSIIGGKFEGYLEKINVYGNPDAINVTCMPPPKATIAPTTAATDIFDASGMQPPGQTQYTHERPYRGIKGEKGERGPKGDSIRGPPGPPGPPGPKGETAPYPPFVETTSAGAKYTGECTCNASDILEAIKDNESLRESLRGAPGTPGKDGKPGTPGHTGATGVPGARGARGSEGAQGLKGEPGVDGLPGVMGPPGPPGPPGLPENYDESLMVNSMGAFRGTTQPGAKGVPGEKGDAGQKGERGDPGHKGAHGPSGAKGEPGEPGTPGLPGLPGQAGQPGGLEGLASANGTKGEKGEKGEKGMRGRRGGTGATGPIGPPGKPGPMGDIGHSGRPGMTGPKGEMGPKGPKGDSGGREGIKGDKGDRGQDGRDGLPGPPGLPSTGGGDGDSGGVQYIPMPGPPGPPGPPGLPGLSISGPKGEPGMDSRGSFFGDASYYGRPEPPHQPGHSHKHEDTLGLVDGEEPYFSASSSNMNMKIVPGAVTFQNLDEMTKKSALNPPGTLAYITEEEALLVRVNKGWQYIALGTLVPIATPAPPTTVAPSMRFDLQSKNLLNSPPPLLNTPTLRVAALNEPSTGDLQGIRGADFACYRQGRRAGLLGTFKSFLSSRVQNLDTIVRPADRDLPVVNTRGDVLFNSWKGIFNGQGGFFSQAPRIYSFSGKNVMTDSTWPMKLVWHGSLPNGERSMDTYCDAWHSGDHLKAGYASNLDGHKLLEQKRQSCDSKLIILCVEALSQDRKRKKREIGDGSRHGESESREFKTADEYAAHLENLLM</sequence>